<dbReference type="OrthoDB" id="56730at2157"/>
<feature type="transmembrane region" description="Helical" evidence="1">
    <location>
        <begin position="128"/>
        <end position="152"/>
    </location>
</feature>
<dbReference type="EMBL" id="AL445066">
    <property type="protein sequence ID" value="CAC12309.1"/>
    <property type="molecule type" value="Genomic_DNA"/>
</dbReference>
<dbReference type="STRING" id="273075.gene:9572406"/>
<dbReference type="EnsemblBacteria" id="CAC12309">
    <property type="protein sequence ID" value="CAC12309"/>
    <property type="gene ID" value="CAC12309"/>
</dbReference>
<proteinExistence type="predicted"/>
<feature type="transmembrane region" description="Helical" evidence="1">
    <location>
        <begin position="101"/>
        <end position="121"/>
    </location>
</feature>
<dbReference type="KEGG" id="tac:Ta1184"/>
<protein>
    <submittedName>
        <fullName evidence="2">Hypothetical membrane protein</fullName>
    </submittedName>
</protein>
<evidence type="ECO:0000313" key="3">
    <source>
        <dbReference type="Proteomes" id="UP000001024"/>
    </source>
</evidence>
<keyword evidence="1" id="KW-0812">Transmembrane</keyword>
<dbReference type="eggNOG" id="arCOG01091">
    <property type="taxonomic scope" value="Archaea"/>
</dbReference>
<dbReference type="Proteomes" id="UP000001024">
    <property type="component" value="Chromosome"/>
</dbReference>
<evidence type="ECO:0000256" key="1">
    <source>
        <dbReference type="SAM" id="Phobius"/>
    </source>
</evidence>
<name>Q9HIZ2_THEAC</name>
<dbReference type="PaxDb" id="273075-Ta1184"/>
<accession>Q9HIZ2</accession>
<dbReference type="HOGENOM" id="CLU_127708_0_0_2"/>
<reference evidence="2 3" key="1">
    <citation type="journal article" date="2000" name="Nature">
        <title>The genome sequence of the thermoacidophilic scavenger Thermoplasma acidophilum.</title>
        <authorList>
            <person name="Ruepp A."/>
            <person name="Graml W."/>
            <person name="Santos-Martinez M.L."/>
            <person name="Koretke K.K."/>
            <person name="Volker C."/>
            <person name="Mewes H.W."/>
            <person name="Frishman D."/>
            <person name="Stocker S."/>
            <person name="Lupas A.N."/>
            <person name="Baumeister W."/>
        </authorList>
    </citation>
    <scope>NUCLEOTIDE SEQUENCE [LARGE SCALE GENOMIC DNA]</scope>
    <source>
        <strain evidence="3">ATCC 25905 / DSM 1728 / JCM 9062 / NBRC 15155 / AMRC-C165</strain>
    </source>
</reference>
<keyword evidence="1" id="KW-0472">Membrane</keyword>
<dbReference type="AlphaFoldDB" id="Q9HIZ2"/>
<sequence length="153" mass="16089">MIAAAALSSLTSIGMTEALRIGAGSATVGGFSFFIAEYARLRGEVFRMSRQLAMDSPRRLMRSRIGVEITEEALEGTAIAGVSGFLGSMIPLATDALLPDYHILPFSVAIIALAFLGIGLARSISGNYTIWAVGMSAVGIVMSYVGIFLHIVS</sequence>
<keyword evidence="1" id="KW-1133">Transmembrane helix</keyword>
<dbReference type="InParanoid" id="Q9HIZ2"/>
<organism evidence="2 3">
    <name type="scientific">Thermoplasma acidophilum (strain ATCC 25905 / DSM 1728 / JCM 9062 / NBRC 15155 / AMRC-C165)</name>
    <dbReference type="NCBI Taxonomy" id="273075"/>
    <lineage>
        <taxon>Archaea</taxon>
        <taxon>Methanobacteriati</taxon>
        <taxon>Thermoplasmatota</taxon>
        <taxon>Thermoplasmata</taxon>
        <taxon>Thermoplasmatales</taxon>
        <taxon>Thermoplasmataceae</taxon>
        <taxon>Thermoplasma</taxon>
    </lineage>
</organism>
<gene>
    <name evidence="2" type="ordered locus">Ta1184</name>
</gene>
<evidence type="ECO:0000313" key="2">
    <source>
        <dbReference type="EMBL" id="CAC12309.1"/>
    </source>
</evidence>
<keyword evidence="3" id="KW-1185">Reference proteome</keyword>